<sequence>MPTLNWSAALEIEYPAMDDTHREFVELLAACEAAADAALPAAWDEFIAHTEEHFGQEDRWMESTGFSTGNCHSTQHKVVLQVLREGAQRMAAGDSAPTRQMIRELAAWFPQHAQSMDAALALHLRSVGFDPATGACDRLPAQALHGCGGASCGG</sequence>
<dbReference type="CDD" id="cd12107">
    <property type="entry name" value="Hemerythrin"/>
    <property type="match status" value="1"/>
</dbReference>
<evidence type="ECO:0000313" key="5">
    <source>
        <dbReference type="EMBL" id="MBE7941918.1"/>
    </source>
</evidence>
<dbReference type="RefSeq" id="WP_193781479.1">
    <property type="nucleotide sequence ID" value="NZ_JADDOJ010000070.1"/>
</dbReference>
<dbReference type="Pfam" id="PF01814">
    <property type="entry name" value="Hemerythrin"/>
    <property type="match status" value="1"/>
</dbReference>
<keyword evidence="3" id="KW-0408">Iron</keyword>
<proteinExistence type="inferred from homology"/>
<reference evidence="5 6" key="1">
    <citation type="submission" date="2020-10" db="EMBL/GenBank/DDBJ databases">
        <title>Draft genome of Ramlibacter aquaticus LMG 30558.</title>
        <authorList>
            <person name="Props R."/>
        </authorList>
    </citation>
    <scope>NUCLEOTIDE SEQUENCE [LARGE SCALE GENOMIC DNA]</scope>
    <source>
        <strain evidence="5 6">LMG 30558</strain>
    </source>
</reference>
<organism evidence="5 6">
    <name type="scientific">Ramlibacter aquaticus</name>
    <dbReference type="NCBI Taxonomy" id="2780094"/>
    <lineage>
        <taxon>Bacteria</taxon>
        <taxon>Pseudomonadati</taxon>
        <taxon>Pseudomonadota</taxon>
        <taxon>Betaproteobacteria</taxon>
        <taxon>Burkholderiales</taxon>
        <taxon>Comamonadaceae</taxon>
        <taxon>Ramlibacter</taxon>
    </lineage>
</organism>
<dbReference type="SUPFAM" id="SSF47188">
    <property type="entry name" value="Hemerythrin-like"/>
    <property type="match status" value="1"/>
</dbReference>
<comment type="similarity">
    <text evidence="1">Belongs to the hemerythrin family.</text>
</comment>
<feature type="domain" description="Hemerythrin-like" evidence="4">
    <location>
        <begin position="16"/>
        <end position="119"/>
    </location>
</feature>
<evidence type="ECO:0000259" key="4">
    <source>
        <dbReference type="Pfam" id="PF01814"/>
    </source>
</evidence>
<keyword evidence="2" id="KW-0479">Metal-binding</keyword>
<dbReference type="PANTHER" id="PTHR37164">
    <property type="entry name" value="BACTERIOHEMERYTHRIN"/>
    <property type="match status" value="1"/>
</dbReference>
<dbReference type="Gene3D" id="1.20.120.50">
    <property type="entry name" value="Hemerythrin-like"/>
    <property type="match status" value="1"/>
</dbReference>
<gene>
    <name evidence="5" type="ORF">IM725_15170</name>
</gene>
<dbReference type="InterPro" id="IPR012827">
    <property type="entry name" value="Hemerythrin_metal-bd"/>
</dbReference>
<evidence type="ECO:0000256" key="2">
    <source>
        <dbReference type="ARBA" id="ARBA00022723"/>
    </source>
</evidence>
<protein>
    <submittedName>
        <fullName evidence="5">Hemerythrin domain-containing protein</fullName>
    </submittedName>
</protein>
<keyword evidence="6" id="KW-1185">Reference proteome</keyword>
<evidence type="ECO:0000256" key="3">
    <source>
        <dbReference type="ARBA" id="ARBA00023004"/>
    </source>
</evidence>
<evidence type="ECO:0000313" key="6">
    <source>
        <dbReference type="Proteomes" id="UP000715965"/>
    </source>
</evidence>
<dbReference type="NCBIfam" id="TIGR02481">
    <property type="entry name" value="hemeryth_dom"/>
    <property type="match status" value="1"/>
</dbReference>
<dbReference type="InterPro" id="IPR012312">
    <property type="entry name" value="Hemerythrin-like"/>
</dbReference>
<dbReference type="Proteomes" id="UP000715965">
    <property type="component" value="Unassembled WGS sequence"/>
</dbReference>
<comment type="caution">
    <text evidence="5">The sequence shown here is derived from an EMBL/GenBank/DDBJ whole genome shotgun (WGS) entry which is preliminary data.</text>
</comment>
<dbReference type="EMBL" id="JADDOJ010000070">
    <property type="protein sequence ID" value="MBE7941918.1"/>
    <property type="molecule type" value="Genomic_DNA"/>
</dbReference>
<dbReference type="PANTHER" id="PTHR37164:SF1">
    <property type="entry name" value="BACTERIOHEMERYTHRIN"/>
    <property type="match status" value="1"/>
</dbReference>
<evidence type="ECO:0000256" key="1">
    <source>
        <dbReference type="ARBA" id="ARBA00010587"/>
    </source>
</evidence>
<dbReference type="InterPro" id="IPR050669">
    <property type="entry name" value="Hemerythrin"/>
</dbReference>
<name>A0ABR9SHT3_9BURK</name>
<dbReference type="InterPro" id="IPR035938">
    <property type="entry name" value="Hemerythrin-like_sf"/>
</dbReference>
<accession>A0ABR9SHT3</accession>